<gene>
    <name evidence="1" type="ORF">GCM10010151_67970</name>
</gene>
<sequence>MAGAETLPWWAARLRAERERRGWNKHEMARRLLKATGRPYPPVTSLVRQILGWEKGEHFPRDWTAAYATAFDTTEEELFRPPPDLGLAGYGGGGAGSGWEEVGATKRRDALRLGLAASVAPAAMAAVLGEAATEAMEFTRLAGASAVGAGTFDHLQAAVAAIDRSYTSEPPAEVFAVARAYRARVHELIRGPHTLKEGRELYVWAAWLSELLAWLAHDLGHPLTAEAYAIDSFEHADQAGHDELCAWAADALASIATYTDRPEHAVTAAHKGIARAPDDHPIAVRLRAKAARAHARLGHRAECEDLLRGAEELHNRLPTEPPTRFGMDTGPLAEYAVTAYPASAFIWLEDYEQAERHAERAVAVHEATPSSDPSPGHVAIARIDLGIALCHLGAPDAAAAAGVTALESSRVFESLRSRAGDLDAALTARYPETGHARDFHERYLELRRAPGVRPT</sequence>
<keyword evidence="2" id="KW-1185">Reference proteome</keyword>
<comment type="caution">
    <text evidence="1">The sequence shown here is derived from an EMBL/GenBank/DDBJ whole genome shotgun (WGS) entry which is preliminary data.</text>
</comment>
<accession>A0ABN0XN44</accession>
<dbReference type="SUPFAM" id="SSF48452">
    <property type="entry name" value="TPR-like"/>
    <property type="match status" value="1"/>
</dbReference>
<evidence type="ECO:0008006" key="3">
    <source>
        <dbReference type="Google" id="ProtNLM"/>
    </source>
</evidence>
<protein>
    <recommendedName>
        <fullName evidence="3">XRE family transcriptional regulator</fullName>
    </recommendedName>
</protein>
<name>A0ABN0XN44_9ACTN</name>
<organism evidence="1 2">
    <name type="scientific">Actinoallomurus spadix</name>
    <dbReference type="NCBI Taxonomy" id="79912"/>
    <lineage>
        <taxon>Bacteria</taxon>
        <taxon>Bacillati</taxon>
        <taxon>Actinomycetota</taxon>
        <taxon>Actinomycetes</taxon>
        <taxon>Streptosporangiales</taxon>
        <taxon>Thermomonosporaceae</taxon>
        <taxon>Actinoallomurus</taxon>
    </lineage>
</organism>
<dbReference type="Proteomes" id="UP001501822">
    <property type="component" value="Unassembled WGS sequence"/>
</dbReference>
<dbReference type="InterPro" id="IPR011990">
    <property type="entry name" value="TPR-like_helical_dom_sf"/>
</dbReference>
<reference evidence="1 2" key="1">
    <citation type="journal article" date="2019" name="Int. J. Syst. Evol. Microbiol.">
        <title>The Global Catalogue of Microorganisms (GCM) 10K type strain sequencing project: providing services to taxonomists for standard genome sequencing and annotation.</title>
        <authorList>
            <consortium name="The Broad Institute Genomics Platform"/>
            <consortium name="The Broad Institute Genome Sequencing Center for Infectious Disease"/>
            <person name="Wu L."/>
            <person name="Ma J."/>
        </authorList>
    </citation>
    <scope>NUCLEOTIDE SEQUENCE [LARGE SCALE GENOMIC DNA]</scope>
    <source>
        <strain evidence="1 2">JCM 3146</strain>
    </source>
</reference>
<evidence type="ECO:0000313" key="1">
    <source>
        <dbReference type="EMBL" id="GAA0368450.1"/>
    </source>
</evidence>
<dbReference type="EMBL" id="BAAABM010000066">
    <property type="protein sequence ID" value="GAA0368450.1"/>
    <property type="molecule type" value="Genomic_DNA"/>
</dbReference>
<evidence type="ECO:0000313" key="2">
    <source>
        <dbReference type="Proteomes" id="UP001501822"/>
    </source>
</evidence>
<proteinExistence type="predicted"/>
<dbReference type="Gene3D" id="1.25.40.10">
    <property type="entry name" value="Tetratricopeptide repeat domain"/>
    <property type="match status" value="1"/>
</dbReference>